<evidence type="ECO:0000313" key="2">
    <source>
        <dbReference type="EMBL" id="KZP07403.1"/>
    </source>
</evidence>
<proteinExistence type="predicted"/>
<accession>A0A167XNJ6</accession>
<dbReference type="EMBL" id="KV417752">
    <property type="protein sequence ID" value="KZP07403.1"/>
    <property type="molecule type" value="Genomic_DNA"/>
</dbReference>
<organism evidence="2 3">
    <name type="scientific">Athelia psychrophila</name>
    <dbReference type="NCBI Taxonomy" id="1759441"/>
    <lineage>
        <taxon>Eukaryota</taxon>
        <taxon>Fungi</taxon>
        <taxon>Dikarya</taxon>
        <taxon>Basidiomycota</taxon>
        <taxon>Agaricomycotina</taxon>
        <taxon>Agaricomycetes</taxon>
        <taxon>Agaricomycetidae</taxon>
        <taxon>Atheliales</taxon>
        <taxon>Atheliaceae</taxon>
        <taxon>Athelia</taxon>
    </lineage>
</organism>
<keyword evidence="3" id="KW-1185">Reference proteome</keyword>
<reference evidence="2 3" key="1">
    <citation type="journal article" date="2016" name="Mol. Biol. Evol.">
        <title>Comparative Genomics of Early-Diverging Mushroom-Forming Fungi Provides Insights into the Origins of Lignocellulose Decay Capabilities.</title>
        <authorList>
            <person name="Nagy L.G."/>
            <person name="Riley R."/>
            <person name="Tritt A."/>
            <person name="Adam C."/>
            <person name="Daum C."/>
            <person name="Floudas D."/>
            <person name="Sun H."/>
            <person name="Yadav J.S."/>
            <person name="Pangilinan J."/>
            <person name="Larsson K.H."/>
            <person name="Matsuura K."/>
            <person name="Barry K."/>
            <person name="Labutti K."/>
            <person name="Kuo R."/>
            <person name="Ohm R.A."/>
            <person name="Bhattacharya S.S."/>
            <person name="Shirouzu T."/>
            <person name="Yoshinaga Y."/>
            <person name="Martin F.M."/>
            <person name="Grigoriev I.V."/>
            <person name="Hibbett D.S."/>
        </authorList>
    </citation>
    <scope>NUCLEOTIDE SEQUENCE [LARGE SCALE GENOMIC DNA]</scope>
    <source>
        <strain evidence="2 3">CBS 109695</strain>
    </source>
</reference>
<sequence length="138" mass="15472">MSEYKKLIGGNGKMKRSRTLATRRSRRRREGNMEVITHKQGTRGSVKRKEGYSRFPPCFCRNLPASSSTSPSRPLTSSSPIERTSILAFLPASFARTSLMLSILRTVTRYASPSPHLKMTVCAEMSELAAGTMSRAWW</sequence>
<dbReference type="Proteomes" id="UP000076532">
    <property type="component" value="Unassembled WGS sequence"/>
</dbReference>
<name>A0A167XNJ6_9AGAM</name>
<protein>
    <submittedName>
        <fullName evidence="2">Uncharacterized protein</fullName>
    </submittedName>
</protein>
<gene>
    <name evidence="2" type="ORF">FIBSPDRAFT_287480</name>
</gene>
<feature type="compositionally biased region" description="Basic residues" evidence="1">
    <location>
        <begin position="13"/>
        <end position="29"/>
    </location>
</feature>
<feature type="region of interest" description="Disordered" evidence="1">
    <location>
        <begin position="1"/>
        <end position="31"/>
    </location>
</feature>
<evidence type="ECO:0000256" key="1">
    <source>
        <dbReference type="SAM" id="MobiDB-lite"/>
    </source>
</evidence>
<evidence type="ECO:0000313" key="3">
    <source>
        <dbReference type="Proteomes" id="UP000076532"/>
    </source>
</evidence>
<dbReference type="AlphaFoldDB" id="A0A167XNJ6"/>